<dbReference type="KEGG" id="cpas:Clopa_2558"/>
<dbReference type="KEGG" id="cpas:Clopa_0354"/>
<protein>
    <submittedName>
        <fullName evidence="4">Beta-glucanase/beta-glucan synthetase</fullName>
    </submittedName>
</protein>
<dbReference type="CDD" id="cd08023">
    <property type="entry name" value="GH16_laminarinase_like"/>
    <property type="match status" value="1"/>
</dbReference>
<dbReference type="Proteomes" id="UP000013523">
    <property type="component" value="Chromosome"/>
</dbReference>
<dbReference type="RefSeq" id="WP_015613743.1">
    <property type="nucleotide sequence ID" value="NC_021182.1"/>
</dbReference>
<dbReference type="eggNOG" id="COG2273">
    <property type="taxonomic scope" value="Bacteria"/>
</dbReference>
<evidence type="ECO:0000313" key="4">
    <source>
        <dbReference type="EMBL" id="AGK95416.1"/>
    </source>
</evidence>
<dbReference type="OrthoDB" id="9809583at2"/>
<keyword evidence="6" id="KW-1185">Reference proteome</keyword>
<dbReference type="EMBL" id="CP003261">
    <property type="protein sequence ID" value="AGK97418.1"/>
    <property type="molecule type" value="Genomic_DNA"/>
</dbReference>
<keyword evidence="2" id="KW-0812">Transmembrane</keyword>
<dbReference type="STRING" id="86416.Clopa_0354"/>
<name>R4K0X2_CLOPA</name>
<dbReference type="PANTHER" id="PTHR10963:SF55">
    <property type="entry name" value="GLYCOSIDE HYDROLASE FAMILY 16 PROTEIN"/>
    <property type="match status" value="1"/>
</dbReference>
<evidence type="ECO:0000256" key="1">
    <source>
        <dbReference type="ARBA" id="ARBA00006865"/>
    </source>
</evidence>
<dbReference type="Pfam" id="PF02368">
    <property type="entry name" value="Big_2"/>
    <property type="match status" value="1"/>
</dbReference>
<keyword evidence="2" id="KW-0472">Membrane</keyword>
<organism evidence="4 6">
    <name type="scientific">Clostridium pasteurianum BC1</name>
    <dbReference type="NCBI Taxonomy" id="86416"/>
    <lineage>
        <taxon>Bacteria</taxon>
        <taxon>Bacillati</taxon>
        <taxon>Bacillota</taxon>
        <taxon>Clostridia</taxon>
        <taxon>Eubacteriales</taxon>
        <taxon>Clostridiaceae</taxon>
        <taxon>Clostridium</taxon>
    </lineage>
</organism>
<dbReference type="SMART" id="SM00635">
    <property type="entry name" value="BID_2"/>
    <property type="match status" value="1"/>
</dbReference>
<dbReference type="PROSITE" id="PS51762">
    <property type="entry name" value="GH16_2"/>
    <property type="match status" value="1"/>
</dbReference>
<dbReference type="Pfam" id="PF00722">
    <property type="entry name" value="Glyco_hydro_16"/>
    <property type="match status" value="1"/>
</dbReference>
<sequence length="406" mass="45308">MNCGKYDNKLDNPLNDKVEVIKRKLNQKVIFGITILIVIAIGTAIFVYSKSKIIESNIDPTSANASDILTDRVLVWSDEFNGKTLDTSKWRYVFGRRDLDNGTPRQYYPLDPSKNVYIENGNLVLKAIKNNPYPNYNWSAAFVETNNLFEFQYGRIEARIKYSDVPGSYATLWTLGANYDRTQKLVDGKSDENIGVPWPKSGEMDIAEFNSTGSPACNLHYGDNASTHKQIGRTSLGVNGTEWHIYAVEWTPESIKFYVDGVLKRSVNLDDLTYNNYNSFKLPYYLMINSGVAWDNKPSANVNELTTLVDWVRVYAPVGISKIVNANSISLDTNQVNLNVGDTYALCTTFTPDETCDKTLKWTSSDESVAMVYGGKITALKSGTAVITAETKNNKTATCKVTVTAP</sequence>
<dbReference type="InterPro" id="IPR050546">
    <property type="entry name" value="Glycosyl_Hydrlase_16"/>
</dbReference>
<evidence type="ECO:0000313" key="5">
    <source>
        <dbReference type="EMBL" id="AGK97418.1"/>
    </source>
</evidence>
<feature type="domain" description="GH16" evidence="3">
    <location>
        <begin position="54"/>
        <end position="320"/>
    </location>
</feature>
<evidence type="ECO:0000256" key="2">
    <source>
        <dbReference type="SAM" id="Phobius"/>
    </source>
</evidence>
<dbReference type="InterPro" id="IPR008964">
    <property type="entry name" value="Invasin/intimin_cell_adhesion"/>
</dbReference>
<dbReference type="InterPro" id="IPR000757">
    <property type="entry name" value="Beta-glucanase-like"/>
</dbReference>
<dbReference type="EMBL" id="CP003261">
    <property type="protein sequence ID" value="AGK95416.1"/>
    <property type="molecule type" value="Genomic_DNA"/>
</dbReference>
<dbReference type="InterPro" id="IPR013320">
    <property type="entry name" value="ConA-like_dom_sf"/>
</dbReference>
<dbReference type="PATRIC" id="fig|86416.3.peg.2544"/>
<dbReference type="GO" id="GO:0004553">
    <property type="term" value="F:hydrolase activity, hydrolyzing O-glycosyl compounds"/>
    <property type="evidence" value="ECO:0007669"/>
    <property type="project" value="InterPro"/>
</dbReference>
<dbReference type="SUPFAM" id="SSF49899">
    <property type="entry name" value="Concanavalin A-like lectins/glucanases"/>
    <property type="match status" value="1"/>
</dbReference>
<evidence type="ECO:0000313" key="6">
    <source>
        <dbReference type="Proteomes" id="UP000013523"/>
    </source>
</evidence>
<dbReference type="Gene3D" id="2.60.40.1080">
    <property type="match status" value="1"/>
</dbReference>
<accession>R4K0X2</accession>
<proteinExistence type="inferred from homology"/>
<gene>
    <name evidence="4" type="ORF">Clopa_0354</name>
    <name evidence="5" type="ORF">Clopa_2558</name>
</gene>
<evidence type="ECO:0000259" key="3">
    <source>
        <dbReference type="PROSITE" id="PS51762"/>
    </source>
</evidence>
<dbReference type="AlphaFoldDB" id="R4K0X2"/>
<dbReference type="Gene3D" id="2.60.120.200">
    <property type="match status" value="1"/>
</dbReference>
<dbReference type="GO" id="GO:0005975">
    <property type="term" value="P:carbohydrate metabolic process"/>
    <property type="evidence" value="ECO:0007669"/>
    <property type="project" value="InterPro"/>
</dbReference>
<comment type="similarity">
    <text evidence="1">Belongs to the glycosyl hydrolase 16 family.</text>
</comment>
<dbReference type="HOGENOM" id="CLU_677398_0_0_9"/>
<dbReference type="PANTHER" id="PTHR10963">
    <property type="entry name" value="GLYCOSYL HYDROLASE-RELATED"/>
    <property type="match status" value="1"/>
</dbReference>
<dbReference type="InterPro" id="IPR003343">
    <property type="entry name" value="Big_2"/>
</dbReference>
<reference evidence="4 6" key="1">
    <citation type="submission" date="2012-01" db="EMBL/GenBank/DDBJ databases">
        <title>Complete sequence of chromosome of Clostridium pasteurianum BC1.</title>
        <authorList>
            <consortium name="US DOE Joint Genome Institute"/>
            <person name="Lucas S."/>
            <person name="Han J."/>
            <person name="Lapidus A."/>
            <person name="Cheng J.-F."/>
            <person name="Goodwin L."/>
            <person name="Pitluck S."/>
            <person name="Peters L."/>
            <person name="Mikhailova N."/>
            <person name="Teshima H."/>
            <person name="Detter J.C."/>
            <person name="Han C."/>
            <person name="Tapia R."/>
            <person name="Land M."/>
            <person name="Hauser L."/>
            <person name="Kyrpides N."/>
            <person name="Ivanova N."/>
            <person name="Pagani I."/>
            <person name="Dunn J."/>
            <person name="Taghavi S."/>
            <person name="Francis A."/>
            <person name="van der Lelie D."/>
            <person name="Woyke T."/>
        </authorList>
    </citation>
    <scope>NUCLEOTIDE SEQUENCE [LARGE SCALE GENOMIC DNA]</scope>
    <source>
        <strain evidence="4 6">BC1</strain>
    </source>
</reference>
<feature type="transmembrane region" description="Helical" evidence="2">
    <location>
        <begin position="29"/>
        <end position="48"/>
    </location>
</feature>
<keyword evidence="2" id="KW-1133">Transmembrane helix</keyword>
<dbReference type="SUPFAM" id="SSF49373">
    <property type="entry name" value="Invasin/intimin cell-adhesion fragments"/>
    <property type="match status" value="1"/>
</dbReference>